<gene>
    <name evidence="1" type="ORF">S01H1_79769</name>
</gene>
<evidence type="ECO:0000313" key="1">
    <source>
        <dbReference type="EMBL" id="GAG43053.1"/>
    </source>
</evidence>
<sequence>TLYNTTGTTAPVILPTGYHYSNLYENAGGNATFDSMRLGGLIDV</sequence>
<feature type="non-terminal residue" evidence="1">
    <location>
        <position position="1"/>
    </location>
</feature>
<accession>X0Y2V8</accession>
<reference evidence="1" key="1">
    <citation type="journal article" date="2014" name="Front. Microbiol.">
        <title>High frequency of phylogenetically diverse reductive dehalogenase-homologous genes in deep subseafloor sedimentary metagenomes.</title>
        <authorList>
            <person name="Kawai M."/>
            <person name="Futagami T."/>
            <person name="Toyoda A."/>
            <person name="Takaki Y."/>
            <person name="Nishi S."/>
            <person name="Hori S."/>
            <person name="Arai W."/>
            <person name="Tsubouchi T."/>
            <person name="Morono Y."/>
            <person name="Uchiyama I."/>
            <person name="Ito T."/>
            <person name="Fujiyama A."/>
            <person name="Inagaki F."/>
            <person name="Takami H."/>
        </authorList>
    </citation>
    <scope>NUCLEOTIDE SEQUENCE</scope>
    <source>
        <strain evidence="1">Expedition CK06-06</strain>
    </source>
</reference>
<organism evidence="1">
    <name type="scientific">marine sediment metagenome</name>
    <dbReference type="NCBI Taxonomy" id="412755"/>
    <lineage>
        <taxon>unclassified sequences</taxon>
        <taxon>metagenomes</taxon>
        <taxon>ecological metagenomes</taxon>
    </lineage>
</organism>
<dbReference type="EMBL" id="BARS01053808">
    <property type="protein sequence ID" value="GAG43053.1"/>
    <property type="molecule type" value="Genomic_DNA"/>
</dbReference>
<protein>
    <submittedName>
        <fullName evidence="1">Uncharacterized protein</fullName>
    </submittedName>
</protein>
<comment type="caution">
    <text evidence="1">The sequence shown here is derived from an EMBL/GenBank/DDBJ whole genome shotgun (WGS) entry which is preliminary data.</text>
</comment>
<dbReference type="AlphaFoldDB" id="X0Y2V8"/>
<proteinExistence type="predicted"/>
<name>X0Y2V8_9ZZZZ</name>